<comment type="caution">
    <text evidence="1">The sequence shown here is derived from an EMBL/GenBank/DDBJ whole genome shotgun (WGS) entry which is preliminary data.</text>
</comment>
<reference evidence="1" key="1">
    <citation type="submission" date="2022-10" db="EMBL/GenBank/DDBJ databases">
        <title>Tapping the CABI collections for fungal endophytes: first genome assemblies for Collariella, Neodidymelliopsis, Ascochyta clinopodiicola, Didymella pomorum, Didymosphaeria variabile, Neocosmospora piperis and Neocucurbitaria cava.</title>
        <authorList>
            <person name="Hill R."/>
        </authorList>
    </citation>
    <scope>NUCLEOTIDE SEQUENCE</scope>
    <source>
        <strain evidence="1">IMI 355082</strain>
    </source>
</reference>
<dbReference type="AlphaFoldDB" id="A0A9W8YTW7"/>
<dbReference type="EMBL" id="JAPEVB010000004">
    <property type="protein sequence ID" value="KAJ4390030.1"/>
    <property type="molecule type" value="Genomic_DNA"/>
</dbReference>
<evidence type="ECO:0000313" key="1">
    <source>
        <dbReference type="EMBL" id="KAJ4390030.1"/>
    </source>
</evidence>
<organism evidence="1 2">
    <name type="scientific">Gnomoniopsis smithogilvyi</name>
    <dbReference type="NCBI Taxonomy" id="1191159"/>
    <lineage>
        <taxon>Eukaryota</taxon>
        <taxon>Fungi</taxon>
        <taxon>Dikarya</taxon>
        <taxon>Ascomycota</taxon>
        <taxon>Pezizomycotina</taxon>
        <taxon>Sordariomycetes</taxon>
        <taxon>Sordariomycetidae</taxon>
        <taxon>Diaporthales</taxon>
        <taxon>Gnomoniaceae</taxon>
        <taxon>Gnomoniopsis</taxon>
    </lineage>
</organism>
<protein>
    <submittedName>
        <fullName evidence="1">Uncharacterized protein</fullName>
    </submittedName>
</protein>
<keyword evidence="2" id="KW-1185">Reference proteome</keyword>
<sequence length="76" mass="8541">MSLWKTGLTLLIRAYQGLSTKAKLGVGAGWLAWGVVGLHLSDRLEEKNGFKLSEKDKAELENMTPKIRLVDREERS</sequence>
<proteinExistence type="predicted"/>
<name>A0A9W8YTW7_9PEZI</name>
<dbReference type="Proteomes" id="UP001140453">
    <property type="component" value="Unassembled WGS sequence"/>
</dbReference>
<accession>A0A9W8YTW7</accession>
<dbReference type="OrthoDB" id="2555959at2759"/>
<gene>
    <name evidence="1" type="ORF">N0V93_007503</name>
</gene>
<evidence type="ECO:0000313" key="2">
    <source>
        <dbReference type="Proteomes" id="UP001140453"/>
    </source>
</evidence>